<dbReference type="PRINTS" id="PR00449">
    <property type="entry name" value="RASTRNSFRMNG"/>
</dbReference>
<reference evidence="8" key="2">
    <citation type="submission" date="2025-09" db="UniProtKB">
        <authorList>
            <consortium name="Ensembl"/>
        </authorList>
    </citation>
    <scope>IDENTIFICATION</scope>
</reference>
<reference evidence="8" key="1">
    <citation type="submission" date="2025-08" db="UniProtKB">
        <authorList>
            <consortium name="Ensembl"/>
        </authorList>
    </citation>
    <scope>IDENTIFICATION</scope>
</reference>
<keyword evidence="2" id="KW-1003">Cell membrane</keyword>
<dbReference type="InterPro" id="IPR027417">
    <property type="entry name" value="P-loop_NTPase"/>
</dbReference>
<dbReference type="GO" id="GO:0003924">
    <property type="term" value="F:GTPase activity"/>
    <property type="evidence" value="ECO:0007669"/>
    <property type="project" value="InterPro"/>
</dbReference>
<keyword evidence="4" id="KW-0547">Nucleotide-binding</keyword>
<dbReference type="Proteomes" id="UP000265160">
    <property type="component" value="Unplaced"/>
</dbReference>
<dbReference type="Ensembl" id="ENSMZET00005029752.1">
    <property type="protein sequence ID" value="ENSMZEP00005028840.1"/>
    <property type="gene ID" value="ENSMZEG00005021521.1"/>
</dbReference>
<accession>A0A3P9D2K3</accession>
<evidence type="ECO:0000256" key="1">
    <source>
        <dbReference type="ARBA" id="ARBA00004193"/>
    </source>
</evidence>
<evidence type="ECO:0000313" key="9">
    <source>
        <dbReference type="Proteomes" id="UP000265160"/>
    </source>
</evidence>
<keyword evidence="3" id="KW-0488">Methylation</keyword>
<evidence type="ECO:0000256" key="3">
    <source>
        <dbReference type="ARBA" id="ARBA00022481"/>
    </source>
</evidence>
<evidence type="ECO:0000256" key="2">
    <source>
        <dbReference type="ARBA" id="ARBA00022475"/>
    </source>
</evidence>
<keyword evidence="9" id="KW-1185">Reference proteome</keyword>
<dbReference type="InterPro" id="IPR052236">
    <property type="entry name" value="Small_GTPase_RasD"/>
</dbReference>
<evidence type="ECO:0000313" key="8">
    <source>
        <dbReference type="Ensembl" id="ENSMZEP00005028840.1"/>
    </source>
</evidence>
<dbReference type="SUPFAM" id="SSF52540">
    <property type="entry name" value="P-loop containing nucleoside triphosphate hydrolases"/>
    <property type="match status" value="1"/>
</dbReference>
<dbReference type="PANTHER" id="PTHR46149">
    <property type="entry name" value="MIP08469P"/>
    <property type="match status" value="1"/>
</dbReference>
<dbReference type="Pfam" id="PF00071">
    <property type="entry name" value="Ras"/>
    <property type="match status" value="1"/>
</dbReference>
<dbReference type="InterPro" id="IPR001806">
    <property type="entry name" value="Small_GTPase"/>
</dbReference>
<dbReference type="AlphaFoldDB" id="A0A3P9D2K3"/>
<keyword evidence="5" id="KW-0342">GTP-binding</keyword>
<dbReference type="PANTHER" id="PTHR46149:SF2">
    <property type="entry name" value="GTP-BINDING PROTEIN RHES"/>
    <property type="match status" value="1"/>
</dbReference>
<dbReference type="GeneTree" id="ENSGT00940000165021"/>
<keyword evidence="7" id="KW-0449">Lipoprotein</keyword>
<sequence>MSSNFHKNLRLTKPRNCHRIVVLGAPRVGKTNILRRFMGKDFEESYEPTIEDFHRKLFHIGGEAYQVDLLDAASERDFPAKRMLFFYILKMNANYLNLHLMFFVSPGDIFLLVFSLDDRESLSEACELLSEIKAAKAKLLKLKQPVRVPVIVCGNKGDLDSERVVRRPDVGKILGEDIPFFETSAKTVCKALWESWSLPRLFKSSSFLTLPFQNQIINAIFRVTSPHNTYKWVNIFELCYFSNIIESGDRQMERLSSENTFKLCSN</sequence>
<evidence type="ECO:0000256" key="5">
    <source>
        <dbReference type="ARBA" id="ARBA00023134"/>
    </source>
</evidence>
<evidence type="ECO:0000256" key="4">
    <source>
        <dbReference type="ARBA" id="ARBA00022741"/>
    </source>
</evidence>
<dbReference type="SMART" id="SM00174">
    <property type="entry name" value="RHO"/>
    <property type="match status" value="1"/>
</dbReference>
<dbReference type="GO" id="GO:0005886">
    <property type="term" value="C:plasma membrane"/>
    <property type="evidence" value="ECO:0007669"/>
    <property type="project" value="UniProtKB-SubCell"/>
</dbReference>
<dbReference type="PROSITE" id="PS51419">
    <property type="entry name" value="RAB"/>
    <property type="match status" value="1"/>
</dbReference>
<dbReference type="SMART" id="SM00175">
    <property type="entry name" value="RAB"/>
    <property type="match status" value="1"/>
</dbReference>
<dbReference type="Gene3D" id="3.40.50.300">
    <property type="entry name" value="P-loop containing nucleotide triphosphate hydrolases"/>
    <property type="match status" value="1"/>
</dbReference>
<comment type="subcellular location">
    <subcellularLocation>
        <location evidence="1">Cell membrane</location>
        <topology evidence="1">Lipid-anchor</topology>
    </subcellularLocation>
</comment>
<evidence type="ECO:0000256" key="6">
    <source>
        <dbReference type="ARBA" id="ARBA00023136"/>
    </source>
</evidence>
<protein>
    <submittedName>
        <fullName evidence="8">RASD family member 2a</fullName>
    </submittedName>
</protein>
<dbReference type="GO" id="GO:0031681">
    <property type="term" value="F:G-protein beta-subunit binding"/>
    <property type="evidence" value="ECO:0007669"/>
    <property type="project" value="TreeGrafter"/>
</dbReference>
<dbReference type="GO" id="GO:0007165">
    <property type="term" value="P:signal transduction"/>
    <property type="evidence" value="ECO:0007669"/>
    <property type="project" value="TreeGrafter"/>
</dbReference>
<proteinExistence type="predicted"/>
<dbReference type="PROSITE" id="PS51421">
    <property type="entry name" value="RAS"/>
    <property type="match status" value="1"/>
</dbReference>
<organism evidence="8 9">
    <name type="scientific">Maylandia zebra</name>
    <name type="common">zebra mbuna</name>
    <dbReference type="NCBI Taxonomy" id="106582"/>
    <lineage>
        <taxon>Eukaryota</taxon>
        <taxon>Metazoa</taxon>
        <taxon>Chordata</taxon>
        <taxon>Craniata</taxon>
        <taxon>Vertebrata</taxon>
        <taxon>Euteleostomi</taxon>
        <taxon>Actinopterygii</taxon>
        <taxon>Neopterygii</taxon>
        <taxon>Teleostei</taxon>
        <taxon>Neoteleostei</taxon>
        <taxon>Acanthomorphata</taxon>
        <taxon>Ovalentaria</taxon>
        <taxon>Cichlomorphae</taxon>
        <taxon>Cichliformes</taxon>
        <taxon>Cichlidae</taxon>
        <taxon>African cichlids</taxon>
        <taxon>Pseudocrenilabrinae</taxon>
        <taxon>Haplochromini</taxon>
        <taxon>Maylandia</taxon>
        <taxon>Maylandia zebra complex</taxon>
    </lineage>
</organism>
<evidence type="ECO:0000256" key="7">
    <source>
        <dbReference type="ARBA" id="ARBA00023288"/>
    </source>
</evidence>
<keyword evidence="6" id="KW-0472">Membrane</keyword>
<name>A0A3P9D2K3_9CICH</name>
<dbReference type="GO" id="GO:0005525">
    <property type="term" value="F:GTP binding"/>
    <property type="evidence" value="ECO:0007669"/>
    <property type="project" value="UniProtKB-KW"/>
</dbReference>
<dbReference type="SMART" id="SM00173">
    <property type="entry name" value="RAS"/>
    <property type="match status" value="1"/>
</dbReference>